<feature type="region of interest" description="Disordered" evidence="1">
    <location>
        <begin position="234"/>
        <end position="268"/>
    </location>
</feature>
<feature type="compositionally biased region" description="Polar residues" evidence="1">
    <location>
        <begin position="280"/>
        <end position="293"/>
    </location>
</feature>
<protein>
    <recommendedName>
        <fullName evidence="6">Mid2 domain-containing protein</fullName>
    </recommendedName>
</protein>
<comment type="caution">
    <text evidence="4">The sequence shown here is derived from an EMBL/GenBank/DDBJ whole genome shotgun (WGS) entry which is preliminary data.</text>
</comment>
<keyword evidence="2" id="KW-0472">Membrane</keyword>
<feature type="transmembrane region" description="Helical" evidence="2">
    <location>
        <begin position="204"/>
        <end position="224"/>
    </location>
</feature>
<sequence>MCLHNGFCAFVLAAFFFFANALSSVPVATDPILVTATIPTVVPSLVTVYSVVPATDATPGAATIITTTINGAVTTFTSTEPIAGSVTSTIISTISLTTNQVVVSTVGFSTVFGPDPTTPIVSSISTTALPTSPTSSTVSSVSDTAATALSNDQTNSPVATVTRSSTATSSVSPTSTSTAVGANGSSTASSSSSHAKGLSSGAKAGIGIGVGIGVILLVGLSFLLGQRYSRRRNNVAGAKRKEAAAGEKDTFQAGRPYETTGPQYASPALTAGKSHAYSLNTTAVGSGSPSVGRQSFDAPNSPRRQSHYDDAELSALPPITKEDDQMYVGVPTHMSGSKRWSMKEFMR</sequence>
<reference evidence="4" key="1">
    <citation type="submission" date="2022-10" db="EMBL/GenBank/DDBJ databases">
        <title>Culturing micro-colonial fungi from biological soil crusts in the Mojave desert and describing Neophaeococcomyces mojavensis, and introducing the new genera and species Taxawa tesnikishii.</title>
        <authorList>
            <person name="Kurbessoian T."/>
            <person name="Stajich J.E."/>
        </authorList>
    </citation>
    <scope>NUCLEOTIDE SEQUENCE</scope>
    <source>
        <strain evidence="4">TK_41</strain>
    </source>
</reference>
<keyword evidence="2" id="KW-1133">Transmembrane helix</keyword>
<feature type="signal peptide" evidence="3">
    <location>
        <begin position="1"/>
        <end position="21"/>
    </location>
</feature>
<evidence type="ECO:0000256" key="1">
    <source>
        <dbReference type="SAM" id="MobiDB-lite"/>
    </source>
</evidence>
<evidence type="ECO:0000313" key="5">
    <source>
        <dbReference type="Proteomes" id="UP001172673"/>
    </source>
</evidence>
<proteinExistence type="predicted"/>
<keyword evidence="3" id="KW-0732">Signal</keyword>
<feature type="region of interest" description="Disordered" evidence="1">
    <location>
        <begin position="148"/>
        <end position="196"/>
    </location>
</feature>
<evidence type="ECO:0000313" key="4">
    <source>
        <dbReference type="EMBL" id="KAJ9603673.1"/>
    </source>
</evidence>
<feature type="region of interest" description="Disordered" evidence="1">
    <location>
        <begin position="280"/>
        <end position="309"/>
    </location>
</feature>
<evidence type="ECO:0000256" key="3">
    <source>
        <dbReference type="SAM" id="SignalP"/>
    </source>
</evidence>
<keyword evidence="5" id="KW-1185">Reference proteome</keyword>
<feature type="compositionally biased region" description="Basic and acidic residues" evidence="1">
    <location>
        <begin position="239"/>
        <end position="250"/>
    </location>
</feature>
<name>A0AA38WYZ0_9EURO</name>
<evidence type="ECO:0000256" key="2">
    <source>
        <dbReference type="SAM" id="Phobius"/>
    </source>
</evidence>
<accession>A0AA38WYZ0</accession>
<feature type="chain" id="PRO_5041328584" description="Mid2 domain-containing protein" evidence="3">
    <location>
        <begin position="22"/>
        <end position="347"/>
    </location>
</feature>
<dbReference type="AlphaFoldDB" id="A0AA38WYZ0"/>
<dbReference type="Proteomes" id="UP001172673">
    <property type="component" value="Unassembled WGS sequence"/>
</dbReference>
<keyword evidence="2" id="KW-0812">Transmembrane</keyword>
<gene>
    <name evidence="4" type="ORF">H2200_011859</name>
</gene>
<dbReference type="EMBL" id="JAPDRK010000021">
    <property type="protein sequence ID" value="KAJ9603673.1"/>
    <property type="molecule type" value="Genomic_DNA"/>
</dbReference>
<organism evidence="4 5">
    <name type="scientific">Cladophialophora chaetospira</name>
    <dbReference type="NCBI Taxonomy" id="386627"/>
    <lineage>
        <taxon>Eukaryota</taxon>
        <taxon>Fungi</taxon>
        <taxon>Dikarya</taxon>
        <taxon>Ascomycota</taxon>
        <taxon>Pezizomycotina</taxon>
        <taxon>Eurotiomycetes</taxon>
        <taxon>Chaetothyriomycetidae</taxon>
        <taxon>Chaetothyriales</taxon>
        <taxon>Herpotrichiellaceae</taxon>
        <taxon>Cladophialophora</taxon>
    </lineage>
</organism>
<evidence type="ECO:0008006" key="6">
    <source>
        <dbReference type="Google" id="ProtNLM"/>
    </source>
</evidence>